<dbReference type="Pfam" id="PF20147">
    <property type="entry name" value="Crinkler"/>
    <property type="match status" value="1"/>
</dbReference>
<protein>
    <recommendedName>
        <fullName evidence="5">Crinkler effector protein N-terminal domain-containing protein</fullName>
    </recommendedName>
</protein>
<evidence type="ECO:0000256" key="2">
    <source>
        <dbReference type="ARBA" id="ARBA00004613"/>
    </source>
</evidence>
<evidence type="ECO:0000256" key="4">
    <source>
        <dbReference type="SAM" id="MobiDB-lite"/>
    </source>
</evidence>
<dbReference type="EMBL" id="JAAAID010001505">
    <property type="protein sequence ID" value="KAG0009763.1"/>
    <property type="molecule type" value="Genomic_DNA"/>
</dbReference>
<evidence type="ECO:0000256" key="1">
    <source>
        <dbReference type="ARBA" id="ARBA00004340"/>
    </source>
</evidence>
<evidence type="ECO:0000313" key="6">
    <source>
        <dbReference type="EMBL" id="KAG0009763.1"/>
    </source>
</evidence>
<evidence type="ECO:0000259" key="5">
    <source>
        <dbReference type="Pfam" id="PF20147"/>
    </source>
</evidence>
<keyword evidence="3" id="KW-0964">Secreted</keyword>
<comment type="caution">
    <text evidence="6">The sequence shown here is derived from an EMBL/GenBank/DDBJ whole genome shotgun (WGS) entry which is preliminary data.</text>
</comment>
<organism evidence="6 7">
    <name type="scientific">Entomortierella chlamydospora</name>
    <dbReference type="NCBI Taxonomy" id="101097"/>
    <lineage>
        <taxon>Eukaryota</taxon>
        <taxon>Fungi</taxon>
        <taxon>Fungi incertae sedis</taxon>
        <taxon>Mucoromycota</taxon>
        <taxon>Mortierellomycotina</taxon>
        <taxon>Mortierellomycetes</taxon>
        <taxon>Mortierellales</taxon>
        <taxon>Mortierellaceae</taxon>
        <taxon>Entomortierella</taxon>
    </lineage>
</organism>
<dbReference type="GO" id="GO:0043657">
    <property type="term" value="C:host cell"/>
    <property type="evidence" value="ECO:0007669"/>
    <property type="project" value="UniProtKB-SubCell"/>
</dbReference>
<feature type="region of interest" description="Disordered" evidence="4">
    <location>
        <begin position="119"/>
        <end position="138"/>
    </location>
</feature>
<feature type="domain" description="Crinkler effector protein N-terminal" evidence="5">
    <location>
        <begin position="6"/>
        <end position="102"/>
    </location>
</feature>
<reference evidence="6" key="1">
    <citation type="journal article" date="2020" name="Fungal Divers.">
        <title>Resolving the Mortierellaceae phylogeny through synthesis of multi-gene phylogenetics and phylogenomics.</title>
        <authorList>
            <person name="Vandepol N."/>
            <person name="Liber J."/>
            <person name="Desiro A."/>
            <person name="Na H."/>
            <person name="Kennedy M."/>
            <person name="Barry K."/>
            <person name="Grigoriev I.V."/>
            <person name="Miller A.N."/>
            <person name="O'Donnell K."/>
            <person name="Stajich J.E."/>
            <person name="Bonito G."/>
        </authorList>
    </citation>
    <scope>NUCLEOTIDE SEQUENCE</scope>
    <source>
        <strain evidence="6">NRRL 2769</strain>
    </source>
</reference>
<sequence>MTSDKVKLFCIIDGDSTAFSVKIELEDSVDDLKDAIKKKQSPLFDDIRASELTLWNVVVPDEGIPVNLEHVEPKTLLAKSTKSIKAVFGENPAPDTIHCIVQRPAAALGATNNLHVAQGQQLQLSPPSSRPSSPSQDLETTIRKVAARFFANDSPPSIFLKEYVKGARKLPLTTAGIKGLPRCWRRGKTTAPESRPNFLFLDLPTTPTDNIPERFRPNVILQELERTEAQDVPVFGVSGCGKTRSVVEMLCLQWGFYFNASDKDLGSDDLSSLAEFINKKTSEDRSPKEHTIFAKNMTVLLFLSRILILNYCLSIPDCRQTFSSASWAILQVCPTMPMFEDVFSALFKELFAHLHKYTIFELQLWDVVRHEFMSLRNRLAALDYPNFSSGTKLRLVVDEAQILGDRGSNLFESSSTESELRPMCVSLFTTTPTLNSLAASFTLSIKKQLFLEKNGGKAVSNAHR</sequence>
<keyword evidence="7" id="KW-1185">Reference proteome</keyword>
<evidence type="ECO:0000256" key="3">
    <source>
        <dbReference type="ARBA" id="ARBA00022525"/>
    </source>
</evidence>
<dbReference type="GO" id="GO:0005576">
    <property type="term" value="C:extracellular region"/>
    <property type="evidence" value="ECO:0007669"/>
    <property type="project" value="UniProtKB-SubCell"/>
</dbReference>
<name>A0A9P6MPZ3_9FUNG</name>
<evidence type="ECO:0000313" key="7">
    <source>
        <dbReference type="Proteomes" id="UP000703661"/>
    </source>
</evidence>
<dbReference type="Proteomes" id="UP000703661">
    <property type="component" value="Unassembled WGS sequence"/>
</dbReference>
<proteinExistence type="predicted"/>
<dbReference type="AlphaFoldDB" id="A0A9P6MPZ3"/>
<gene>
    <name evidence="6" type="ORF">BGZ80_002093</name>
</gene>
<comment type="subcellular location">
    <subcellularLocation>
        <location evidence="1">Host cell</location>
    </subcellularLocation>
    <subcellularLocation>
        <location evidence="2">Secreted</location>
    </subcellularLocation>
</comment>
<dbReference type="InterPro" id="IPR045379">
    <property type="entry name" value="Crinkler_N"/>
</dbReference>
<feature type="compositionally biased region" description="Low complexity" evidence="4">
    <location>
        <begin position="120"/>
        <end position="136"/>
    </location>
</feature>
<accession>A0A9P6MPZ3</accession>